<proteinExistence type="predicted"/>
<organism evidence="1 2">
    <name type="scientific">Haloarcula vallismortis tailed virus 1</name>
    <dbReference type="NCBI Taxonomy" id="1262528"/>
    <lineage>
        <taxon>Viruses</taxon>
        <taxon>Duplodnaviria</taxon>
        <taxon>Heunggongvirae</taxon>
        <taxon>Uroviricota</taxon>
        <taxon>Caudoviricetes</taxon>
        <taxon>Thumleimavirales</taxon>
        <taxon>Druskaviridae</taxon>
        <taxon>Tredecimvirus</taxon>
        <taxon>Tredecimvirus thailandense</taxon>
        <taxon>Tredecimvirus HVTV1</taxon>
    </lineage>
</organism>
<dbReference type="Proteomes" id="UP000011137">
    <property type="component" value="Segment"/>
</dbReference>
<dbReference type="RefSeq" id="YP_007379067.1">
    <property type="nucleotide sequence ID" value="NC_020158.1"/>
</dbReference>
<evidence type="ECO:0000313" key="1">
    <source>
        <dbReference type="EMBL" id="AGC34531.1"/>
    </source>
</evidence>
<dbReference type="GeneID" id="14477403"/>
<keyword evidence="2" id="KW-1185">Reference proteome</keyword>
<dbReference type="OrthoDB" id="25935at10239"/>
<gene>
    <name evidence="1" type="primary">162</name>
    <name evidence="1" type="ORF">HVTV1_162</name>
</gene>
<evidence type="ECO:0000313" key="2">
    <source>
        <dbReference type="Proteomes" id="UP000011137"/>
    </source>
</evidence>
<protein>
    <submittedName>
        <fullName evidence="1">Uncharacterized protein</fullName>
    </submittedName>
</protein>
<dbReference type="EMBL" id="KC117377">
    <property type="protein sequence ID" value="AGC34531.1"/>
    <property type="molecule type" value="Genomic_DNA"/>
</dbReference>
<accession>L7TI59</accession>
<name>L7TI59_9CAUD</name>
<reference evidence="1 2" key="1">
    <citation type="journal article" date="2013" name="J. Virol.">
        <title>Insights into head-tailed viruses infecting extremely halophilic archaea.</title>
        <authorList>
            <person name="Pietila M.K."/>
            <person name="Laurinmaki P."/>
            <person name="Russell D.A."/>
            <person name="Ko C.C."/>
            <person name="Jacobs-Sera D."/>
            <person name="Butcher S.J."/>
            <person name="Bamford D.H."/>
            <person name="Hendrix R.W."/>
        </authorList>
    </citation>
    <scope>NUCLEOTIDE SEQUENCE [LARGE SCALE GENOMIC DNA]</scope>
</reference>
<sequence>MTPNDKHDLYYCRQCVALYHCGSSRMMEEEHMAEEHPGYPGSWDHFEYEMRDFQERFWDAYGERRW</sequence>
<dbReference type="KEGG" id="vg:14477403"/>